<sequence length="234" mass="23913">MTRSALVTGGNRGIGLAVARSLAGAGHRVAVTYRTGPAPSGFLAVRCDVTDPDAVDAAFRAAEAEHGPPEIVVSNAGITRDSLLLGMSDADLHAVLDANLVGAARVARRATSGMLRKRWGRLVFLSSIMGFSGSPGQTNYAASKAGLVGLARSLAWELGARGITSNVVLPGLIDTDMITELDPRRRDELVGRTALGRVGTPEEVAAAVGFLTAPEAGFVTGAVVPVTGGLGMGQ</sequence>
<dbReference type="PANTHER" id="PTHR42760:SF133">
    <property type="entry name" value="3-OXOACYL-[ACYL-CARRIER-PROTEIN] REDUCTASE"/>
    <property type="match status" value="1"/>
</dbReference>
<dbReference type="Pfam" id="PF13561">
    <property type="entry name" value="adh_short_C2"/>
    <property type="match status" value="1"/>
</dbReference>
<dbReference type="Gene3D" id="3.40.50.720">
    <property type="entry name" value="NAD(P)-binding Rossmann-like Domain"/>
    <property type="match status" value="1"/>
</dbReference>
<evidence type="ECO:0000313" key="4">
    <source>
        <dbReference type="EMBL" id="GAA2777127.1"/>
    </source>
</evidence>
<protein>
    <submittedName>
        <fullName evidence="4">Beta-ketoacyl-ACP reductase</fullName>
    </submittedName>
</protein>
<dbReference type="PRINTS" id="PR00081">
    <property type="entry name" value="GDHRDH"/>
</dbReference>
<evidence type="ECO:0000313" key="5">
    <source>
        <dbReference type="Proteomes" id="UP001500979"/>
    </source>
</evidence>
<dbReference type="InterPro" id="IPR036291">
    <property type="entry name" value="NAD(P)-bd_dom_sf"/>
</dbReference>
<dbReference type="PRINTS" id="PR00080">
    <property type="entry name" value="SDRFAMILY"/>
</dbReference>
<dbReference type="InterPro" id="IPR020904">
    <property type="entry name" value="Sc_DH/Rdtase_CS"/>
</dbReference>
<dbReference type="Proteomes" id="UP001500979">
    <property type="component" value="Unassembled WGS sequence"/>
</dbReference>
<evidence type="ECO:0000256" key="1">
    <source>
        <dbReference type="ARBA" id="ARBA00006484"/>
    </source>
</evidence>
<reference evidence="4 5" key="1">
    <citation type="journal article" date="2019" name="Int. J. Syst. Evol. Microbiol.">
        <title>The Global Catalogue of Microorganisms (GCM) 10K type strain sequencing project: providing services to taxonomists for standard genome sequencing and annotation.</title>
        <authorList>
            <consortium name="The Broad Institute Genomics Platform"/>
            <consortium name="The Broad Institute Genome Sequencing Center for Infectious Disease"/>
            <person name="Wu L."/>
            <person name="Ma J."/>
        </authorList>
    </citation>
    <scope>NUCLEOTIDE SEQUENCE [LARGE SCALE GENOMIC DNA]</scope>
    <source>
        <strain evidence="4 5">JCM 9383</strain>
    </source>
</reference>
<dbReference type="PANTHER" id="PTHR42760">
    <property type="entry name" value="SHORT-CHAIN DEHYDROGENASES/REDUCTASES FAMILY MEMBER"/>
    <property type="match status" value="1"/>
</dbReference>
<feature type="domain" description="Ketoreductase" evidence="3">
    <location>
        <begin position="3"/>
        <end position="176"/>
    </location>
</feature>
<evidence type="ECO:0000256" key="2">
    <source>
        <dbReference type="ARBA" id="ARBA00023002"/>
    </source>
</evidence>
<dbReference type="NCBIfam" id="NF009466">
    <property type="entry name" value="PRK12826.1-2"/>
    <property type="match status" value="1"/>
</dbReference>
<proteinExistence type="inferred from homology"/>
<keyword evidence="2" id="KW-0560">Oxidoreductase</keyword>
<dbReference type="PROSITE" id="PS00061">
    <property type="entry name" value="ADH_SHORT"/>
    <property type="match status" value="1"/>
</dbReference>
<accession>A0ABN3V418</accession>
<comment type="similarity">
    <text evidence="1">Belongs to the short-chain dehydrogenases/reductases (SDR) family.</text>
</comment>
<comment type="caution">
    <text evidence="4">The sequence shown here is derived from an EMBL/GenBank/DDBJ whole genome shotgun (WGS) entry which is preliminary data.</text>
</comment>
<dbReference type="EMBL" id="BAAAUX010000003">
    <property type="protein sequence ID" value="GAA2777127.1"/>
    <property type="molecule type" value="Genomic_DNA"/>
</dbReference>
<keyword evidence="5" id="KW-1185">Reference proteome</keyword>
<gene>
    <name evidence="4" type="ORF">GCM10010470_07610</name>
</gene>
<dbReference type="InterPro" id="IPR057326">
    <property type="entry name" value="KR_dom"/>
</dbReference>
<organism evidence="4 5">
    <name type="scientific">Saccharopolyspora taberi</name>
    <dbReference type="NCBI Taxonomy" id="60895"/>
    <lineage>
        <taxon>Bacteria</taxon>
        <taxon>Bacillati</taxon>
        <taxon>Actinomycetota</taxon>
        <taxon>Actinomycetes</taxon>
        <taxon>Pseudonocardiales</taxon>
        <taxon>Pseudonocardiaceae</taxon>
        <taxon>Saccharopolyspora</taxon>
    </lineage>
</organism>
<name>A0ABN3V418_9PSEU</name>
<dbReference type="SUPFAM" id="SSF51735">
    <property type="entry name" value="NAD(P)-binding Rossmann-fold domains"/>
    <property type="match status" value="1"/>
</dbReference>
<evidence type="ECO:0000259" key="3">
    <source>
        <dbReference type="SMART" id="SM00822"/>
    </source>
</evidence>
<dbReference type="RefSeq" id="WP_344677939.1">
    <property type="nucleotide sequence ID" value="NZ_BAAAUX010000003.1"/>
</dbReference>
<dbReference type="InterPro" id="IPR002347">
    <property type="entry name" value="SDR_fam"/>
</dbReference>
<dbReference type="SMART" id="SM00822">
    <property type="entry name" value="PKS_KR"/>
    <property type="match status" value="1"/>
</dbReference>